<evidence type="ECO:0008006" key="4">
    <source>
        <dbReference type="Google" id="ProtNLM"/>
    </source>
</evidence>
<comment type="caution">
    <text evidence="2">The sequence shown here is derived from an EMBL/GenBank/DDBJ whole genome shotgun (WGS) entry which is preliminary data.</text>
</comment>
<dbReference type="Proteomes" id="UP001642483">
    <property type="component" value="Unassembled WGS sequence"/>
</dbReference>
<sequence length="465" mass="53457">MESEEFQRNPDKDFVLHGKKPALKGKYDEYLTNSQKTLTSKNFSVTKNGTKKAPGFTKEASLTKQRTPVPTIDDLEKSINDLKFDLHNLNDSLEKNYGRSEIFMGNDLANAKDDVLAGSDDENMELKYLLERQDKEAVSHLPLKEHEWFSDPRHLTKSLGDFPTMQESGASRRSVSPIGRSVGRFGSEISTKHVYDKNSSLSIANNEATFPIRLSAPHIVGVRALLPPKVAVREQNKERAKSPSNRNRSLDLEIMRDFTPHKIFSNREKMRSPLPVWMPTSKYANASAHGPPPFKKNKSGQSRVRPSSAKEFRSVRNEQLSKSLPLPRAKGLTNHEPYRRPTVQPLPGHMELSFLRAADQIDTRRALVENSPYQQQLARLRLERLRVEEEYLLQLKRESELERIRGPKPKWYEMKGPAFHYECGKNTTVHKNSEHWDDTMKYRRELLESSREFTQNMKQPVPALE</sequence>
<dbReference type="EMBL" id="CAWYQH010000101">
    <property type="protein sequence ID" value="CAK8686066.1"/>
    <property type="molecule type" value="Genomic_DNA"/>
</dbReference>
<protein>
    <recommendedName>
        <fullName evidence="4">TPX2 C-terminal domain-containing protein</fullName>
    </recommendedName>
</protein>
<name>A0ABP0G2J4_CLALP</name>
<evidence type="ECO:0000256" key="1">
    <source>
        <dbReference type="SAM" id="MobiDB-lite"/>
    </source>
</evidence>
<evidence type="ECO:0000313" key="3">
    <source>
        <dbReference type="Proteomes" id="UP001642483"/>
    </source>
</evidence>
<accession>A0ABP0G2J4</accession>
<keyword evidence="3" id="KW-1185">Reference proteome</keyword>
<organism evidence="2 3">
    <name type="scientific">Clavelina lepadiformis</name>
    <name type="common">Light-bulb sea squirt</name>
    <name type="synonym">Ascidia lepadiformis</name>
    <dbReference type="NCBI Taxonomy" id="159417"/>
    <lineage>
        <taxon>Eukaryota</taxon>
        <taxon>Metazoa</taxon>
        <taxon>Chordata</taxon>
        <taxon>Tunicata</taxon>
        <taxon>Ascidiacea</taxon>
        <taxon>Aplousobranchia</taxon>
        <taxon>Clavelinidae</taxon>
        <taxon>Clavelina</taxon>
    </lineage>
</organism>
<evidence type="ECO:0000313" key="2">
    <source>
        <dbReference type="EMBL" id="CAK8686066.1"/>
    </source>
</evidence>
<feature type="region of interest" description="Disordered" evidence="1">
    <location>
        <begin position="286"/>
        <end position="345"/>
    </location>
</feature>
<proteinExistence type="predicted"/>
<gene>
    <name evidence="2" type="ORF">CVLEPA_LOCUS17977</name>
</gene>
<reference evidence="2 3" key="1">
    <citation type="submission" date="2024-02" db="EMBL/GenBank/DDBJ databases">
        <authorList>
            <person name="Daric V."/>
            <person name="Darras S."/>
        </authorList>
    </citation>
    <scope>NUCLEOTIDE SEQUENCE [LARGE SCALE GENOMIC DNA]</scope>
</reference>